<dbReference type="InterPro" id="IPR031717">
    <property type="entry name" value="ODO-1/KGD_C"/>
</dbReference>
<dbReference type="Pfam" id="PF16078">
    <property type="entry name" value="2-oxogl_dehyd_N"/>
    <property type="match status" value="1"/>
</dbReference>
<dbReference type="Gene3D" id="1.10.287.1150">
    <property type="entry name" value="TPP helical domain"/>
    <property type="match status" value="1"/>
</dbReference>
<evidence type="ECO:0000256" key="2">
    <source>
        <dbReference type="ARBA" id="ARBA00023002"/>
    </source>
</evidence>
<accession>A0ABZ3EBC7</accession>
<gene>
    <name evidence="6" type="primary">odhA</name>
    <name evidence="9" type="ORF">QQM35_08285</name>
</gene>
<evidence type="ECO:0000256" key="7">
    <source>
        <dbReference type="SAM" id="MobiDB-lite"/>
    </source>
</evidence>
<evidence type="ECO:0000256" key="3">
    <source>
        <dbReference type="ARBA" id="ARBA00023052"/>
    </source>
</evidence>
<reference evidence="9 10" key="1">
    <citation type="journal article" date="2024" name="Pathogens">
        <title>Staphylococcus hsinchuensis sp. nov., Isolated from Soymilk.</title>
        <authorList>
            <person name="Wang Y.T."/>
            <person name="Lin Y.C."/>
            <person name="Hsieh Y.H."/>
            <person name="Lin Y.T."/>
            <person name="Hamada M."/>
            <person name="Chen C.C."/>
            <person name="Liou J.S."/>
            <person name="Lee A.Y."/>
            <person name="Zhang W.L."/>
            <person name="Chen Y.T."/>
            <person name="Huang C.H."/>
        </authorList>
    </citation>
    <scope>NUCLEOTIDE SEQUENCE [LARGE SCALE GENOMIC DNA]</scope>
    <source>
        <strain evidence="9 10">H164</strain>
    </source>
</reference>
<evidence type="ECO:0000259" key="8">
    <source>
        <dbReference type="SMART" id="SM00861"/>
    </source>
</evidence>
<dbReference type="InterPro" id="IPR042179">
    <property type="entry name" value="KGD_C_sf"/>
</dbReference>
<comment type="subunit">
    <text evidence="6">Homodimer. Part of the 2-oxoglutarate dehydrogenase (OGDH) complex composed of E1 (2-oxoglutarate dehydrogenase), E2 (dihydrolipoamide succinyltransferase) and E3 (dihydrolipoamide dehydrogenase); the complex contains multiple copies of the three enzymatic components (E1, E2 and E3).</text>
</comment>
<dbReference type="Gene3D" id="3.40.50.970">
    <property type="match status" value="1"/>
</dbReference>
<keyword evidence="10" id="KW-1185">Reference proteome</keyword>
<name>A0ABZ3EBC7_9STAP</name>
<comment type="similarity">
    <text evidence="6">Belongs to the alpha-ketoglutarate dehydrogenase family.</text>
</comment>
<comment type="catalytic activity">
    <reaction evidence="5 6">
        <text>N(6)-[(R)-lipoyl]-L-lysyl-[protein] + 2-oxoglutarate + H(+) = N(6)-[(R)-S(8)-succinyldihydrolipoyl]-L-lysyl-[protein] + CO2</text>
        <dbReference type="Rhea" id="RHEA:12188"/>
        <dbReference type="Rhea" id="RHEA-COMP:10474"/>
        <dbReference type="Rhea" id="RHEA-COMP:20092"/>
        <dbReference type="ChEBI" id="CHEBI:15378"/>
        <dbReference type="ChEBI" id="CHEBI:16526"/>
        <dbReference type="ChEBI" id="CHEBI:16810"/>
        <dbReference type="ChEBI" id="CHEBI:83099"/>
        <dbReference type="ChEBI" id="CHEBI:83120"/>
        <dbReference type="EC" id="1.2.4.2"/>
    </reaction>
</comment>
<dbReference type="NCBIfam" id="NF006914">
    <property type="entry name" value="PRK09404.1"/>
    <property type="match status" value="1"/>
</dbReference>
<keyword evidence="4 6" id="KW-0324">Glycolysis</keyword>
<evidence type="ECO:0000256" key="1">
    <source>
        <dbReference type="ARBA" id="ARBA00001964"/>
    </source>
</evidence>
<comment type="function">
    <text evidence="6">E1 component of the 2-oxoglutarate dehydrogenase (OGDH) complex which catalyzes the decarboxylation of 2-oxoglutarate, the first step in the conversion of 2-oxoglutarate to succinyl-CoA and CO(2).</text>
</comment>
<dbReference type="PANTHER" id="PTHR23152">
    <property type="entry name" value="2-OXOGLUTARATE DEHYDROGENASE"/>
    <property type="match status" value="1"/>
</dbReference>
<dbReference type="RefSeq" id="WP_251516987.1">
    <property type="nucleotide sequence ID" value="NZ_CP128355.1"/>
</dbReference>
<evidence type="ECO:0000256" key="6">
    <source>
        <dbReference type="HAMAP-Rule" id="MF_01169"/>
    </source>
</evidence>
<feature type="compositionally biased region" description="Basic and acidic residues" evidence="7">
    <location>
        <begin position="521"/>
        <end position="532"/>
    </location>
</feature>
<dbReference type="InterPro" id="IPR001017">
    <property type="entry name" value="DH_E1"/>
</dbReference>
<evidence type="ECO:0000256" key="5">
    <source>
        <dbReference type="ARBA" id="ARBA00051911"/>
    </source>
</evidence>
<keyword evidence="2 6" id="KW-0560">Oxidoreductase</keyword>
<organism evidence="9 10">
    <name type="scientific">Staphylococcus hsinchuensis</name>
    <dbReference type="NCBI Taxonomy" id="3051183"/>
    <lineage>
        <taxon>Bacteria</taxon>
        <taxon>Bacillati</taxon>
        <taxon>Bacillota</taxon>
        <taxon>Bacilli</taxon>
        <taxon>Bacillales</taxon>
        <taxon>Staphylococcaceae</taxon>
        <taxon>Staphylococcus</taxon>
    </lineage>
</organism>
<feature type="region of interest" description="Disordered" evidence="7">
    <location>
        <begin position="521"/>
        <end position="541"/>
    </location>
</feature>
<dbReference type="Gene3D" id="3.40.50.12470">
    <property type="match status" value="1"/>
</dbReference>
<dbReference type="CDD" id="cd02016">
    <property type="entry name" value="TPP_E1_OGDC_like"/>
    <property type="match status" value="1"/>
</dbReference>
<evidence type="ECO:0000313" key="10">
    <source>
        <dbReference type="Proteomes" id="UP001436297"/>
    </source>
</evidence>
<dbReference type="GO" id="GO:0004591">
    <property type="term" value="F:oxoglutarate dehydrogenase (succinyl-transferring) activity"/>
    <property type="evidence" value="ECO:0007669"/>
    <property type="project" value="UniProtKB-EC"/>
</dbReference>
<dbReference type="SUPFAM" id="SSF52518">
    <property type="entry name" value="Thiamin diphosphate-binding fold (THDP-binding)"/>
    <property type="match status" value="2"/>
</dbReference>
<protein>
    <recommendedName>
        <fullName evidence="6">2-oxoglutarate dehydrogenase E1 component</fullName>
        <ecNumber evidence="6">1.2.4.2</ecNumber>
    </recommendedName>
    <alternativeName>
        <fullName evidence="6">Alpha-ketoglutarate dehydrogenase</fullName>
    </alternativeName>
</protein>
<dbReference type="InterPro" id="IPR011603">
    <property type="entry name" value="2oxoglutarate_DH_E1"/>
</dbReference>
<feature type="domain" description="Transketolase-like pyrimidine-binding" evidence="8">
    <location>
        <begin position="590"/>
        <end position="786"/>
    </location>
</feature>
<sequence length="933" mass="105354">MSNDKQVSEAPVNFGANLGYVLDLYDIYLQDPSSVPEDLQVLFSTIKNGEAHIESKATTQSDSGKGDSTIKRVMRLIDNIRQYGHLLADIYPVNRPNREHVPKLAIEDFNLDKETLESISAGIVSDHFEDIYDNAYEAILRMEKRYKGPIAFEYTHINNSKERVWLKRRIETPYKANLNDEQKIELFKNLAHVEGFEKYLHKNFVGAKRFSIEGVDTLVPMLQKTLRLASDEGIHNIQIGMAHRGRLNVLTHVLEKPYEMMISEFMHTDPMKFLPEDGSLKLTSGWSGDVKYHLGGVKTTQSYGIEQRISLANNPSHLEIVSPVVLGKTRANQDDTDHAGAVTTEYNDSMPIIIHGDAAYPGQGINFEAMNLGDLDGYSTGGSLHIITNNRIGFTTEPEDGRSTTYSSDVAKGYDVPIMHVNADNVEATIEAIEIAMAFRKEFKKDVVIDLVGYRRYGHNEMDEPSITNPIQYHNIRKHDSVELLYGKQLVEENIISEDQMNEILDQVQKTLRAAHDKIDKNDKMDNPEMQKPDTLAEPLQPIDSDVSFDHLKEINDAMLSYPEGFNILKKLNKVLEKRREPFESEDGLVDWAQAEQLAFATIMQNGTPIRLTGQDTERGTFSHRHAVLHDPDSGEQYIPLNHVPDQKATFDVHNSPLSEAAVVGFEYGYNVQNKSCMTIWEAQYGDFSNMAQMIFDNFLFSARAKWGERSGLTLFLPHSYEGQGAEHSSARLERFLQLAGENNSTVVNLSSSSNYFHLLRAQAASLGTESMRPLVVMSPKSLLRNKTVADTIDKFTSGQFEPILPEPSNKDSVKKVILASGKMFIDLKEYLAKNPDDSISLIAVERLYPFPDSEIEAVLNELPNLEHVAWVQEEPKNQGAWSFVYPYLKDLTTDKYDLSYHGRIQRSAPAEGDGEIHKLVQNMIIEQSTKLN</sequence>
<dbReference type="PIRSF" id="PIRSF000157">
    <property type="entry name" value="Oxoglu_dh_E1"/>
    <property type="match status" value="1"/>
</dbReference>
<dbReference type="NCBIfam" id="NF008907">
    <property type="entry name" value="PRK12270.1"/>
    <property type="match status" value="1"/>
</dbReference>
<dbReference type="Pfam" id="PF02779">
    <property type="entry name" value="Transket_pyr"/>
    <property type="match status" value="1"/>
</dbReference>
<evidence type="ECO:0000313" key="9">
    <source>
        <dbReference type="EMBL" id="XAF70065.1"/>
    </source>
</evidence>
<dbReference type="Pfam" id="PF16870">
    <property type="entry name" value="OxoGdeHyase_C"/>
    <property type="match status" value="1"/>
</dbReference>
<dbReference type="Pfam" id="PF00676">
    <property type="entry name" value="E1_dh"/>
    <property type="match status" value="1"/>
</dbReference>
<dbReference type="Proteomes" id="UP001436297">
    <property type="component" value="Chromosome"/>
</dbReference>
<dbReference type="SMART" id="SM00861">
    <property type="entry name" value="Transket_pyr"/>
    <property type="match status" value="1"/>
</dbReference>
<dbReference type="HAMAP" id="MF_01169">
    <property type="entry name" value="SucA_OdhA"/>
    <property type="match status" value="1"/>
</dbReference>
<dbReference type="Gene3D" id="3.40.50.11610">
    <property type="entry name" value="Multifunctional 2-oxoglutarate metabolism enzyme, C-terminal domain"/>
    <property type="match status" value="1"/>
</dbReference>
<dbReference type="InterPro" id="IPR005475">
    <property type="entry name" value="Transketolase-like_Pyr-bd"/>
</dbReference>
<proteinExistence type="inferred from homology"/>
<dbReference type="NCBIfam" id="TIGR00239">
    <property type="entry name" value="2oxo_dh_E1"/>
    <property type="match status" value="1"/>
</dbReference>
<comment type="cofactor">
    <cofactor evidence="1 6">
        <name>thiamine diphosphate</name>
        <dbReference type="ChEBI" id="CHEBI:58937"/>
    </cofactor>
</comment>
<dbReference type="InterPro" id="IPR032106">
    <property type="entry name" value="2-oxogl_dehyd_N"/>
</dbReference>
<dbReference type="InterPro" id="IPR029061">
    <property type="entry name" value="THDP-binding"/>
</dbReference>
<dbReference type="EC" id="1.2.4.2" evidence="6"/>
<dbReference type="PANTHER" id="PTHR23152:SF4">
    <property type="entry name" value="2-OXOADIPATE DEHYDROGENASE COMPLEX COMPONENT E1"/>
    <property type="match status" value="1"/>
</dbReference>
<keyword evidence="3 6" id="KW-0786">Thiamine pyrophosphate</keyword>
<dbReference type="EMBL" id="CP128355">
    <property type="protein sequence ID" value="XAF70065.1"/>
    <property type="molecule type" value="Genomic_DNA"/>
</dbReference>
<dbReference type="InterPro" id="IPR023784">
    <property type="entry name" value="2oxoglutarate_DH_E1_bac"/>
</dbReference>
<evidence type="ECO:0000256" key="4">
    <source>
        <dbReference type="ARBA" id="ARBA00023152"/>
    </source>
</evidence>